<keyword evidence="3" id="KW-1185">Reference proteome</keyword>
<dbReference type="OrthoDB" id="9795531at2"/>
<sequence>MEPILFFTQPGCPPCAYAKNYFDEHQIPYTLLDIKKDAKARNTLMNKYDSFSTPTFVINDEVIIGFDQERITKALG</sequence>
<protein>
    <submittedName>
        <fullName evidence="2">NrdH-redoxin</fullName>
    </submittedName>
</protein>
<comment type="caution">
    <text evidence="2">The sequence shown here is derived from an EMBL/GenBank/DDBJ whole genome shotgun (WGS) entry which is preliminary data.</text>
</comment>
<reference evidence="2 3" key="1">
    <citation type="submission" date="2017-12" db="EMBL/GenBank/DDBJ databases">
        <title>Taxonomic description and draft genome of Pradoshia cofamensis Gen. nov., sp. nov., a thermotolerant bacillale isolated from anterior gut of earthworm Eisenia fetida.</title>
        <authorList>
            <person name="Saha T."/>
            <person name="Chakraborty R."/>
        </authorList>
    </citation>
    <scope>NUCLEOTIDE SEQUENCE [LARGE SCALE GENOMIC DNA]</scope>
    <source>
        <strain evidence="2 3">EAG3</strain>
    </source>
</reference>
<dbReference type="Pfam" id="PF00462">
    <property type="entry name" value="Glutaredoxin"/>
    <property type="match status" value="1"/>
</dbReference>
<name>A0A2S7MZ18_9BACI</name>
<dbReference type="PANTHER" id="PTHR34386:SF1">
    <property type="entry name" value="GLUTAREDOXIN-LIKE PROTEIN NRDH"/>
    <property type="match status" value="1"/>
</dbReference>
<dbReference type="AlphaFoldDB" id="A0A2S7MZ18"/>
<dbReference type="InterPro" id="IPR036249">
    <property type="entry name" value="Thioredoxin-like_sf"/>
</dbReference>
<dbReference type="SUPFAM" id="SSF52833">
    <property type="entry name" value="Thioredoxin-like"/>
    <property type="match status" value="1"/>
</dbReference>
<evidence type="ECO:0000313" key="2">
    <source>
        <dbReference type="EMBL" id="PQD94978.1"/>
    </source>
</evidence>
<organism evidence="2 3">
    <name type="scientific">Pradoshia eiseniae</name>
    <dbReference type="NCBI Taxonomy" id="2064768"/>
    <lineage>
        <taxon>Bacteria</taxon>
        <taxon>Bacillati</taxon>
        <taxon>Bacillota</taxon>
        <taxon>Bacilli</taxon>
        <taxon>Bacillales</taxon>
        <taxon>Bacillaceae</taxon>
        <taxon>Pradoshia</taxon>
    </lineage>
</organism>
<dbReference type="CDD" id="cd02976">
    <property type="entry name" value="NrdH"/>
    <property type="match status" value="1"/>
</dbReference>
<evidence type="ECO:0000313" key="3">
    <source>
        <dbReference type="Proteomes" id="UP000239663"/>
    </source>
</evidence>
<dbReference type="Proteomes" id="UP000239663">
    <property type="component" value="Unassembled WGS sequence"/>
</dbReference>
<gene>
    <name evidence="2" type="ORF">CYL18_11635</name>
</gene>
<proteinExistence type="predicted"/>
<dbReference type="InterPro" id="IPR051548">
    <property type="entry name" value="Grx-like_ET"/>
</dbReference>
<accession>A0A2S7MZ18</accession>
<dbReference type="GO" id="GO:0009055">
    <property type="term" value="F:electron transfer activity"/>
    <property type="evidence" value="ECO:0007669"/>
    <property type="project" value="TreeGrafter"/>
</dbReference>
<dbReference type="PROSITE" id="PS51354">
    <property type="entry name" value="GLUTAREDOXIN_2"/>
    <property type="match status" value="1"/>
</dbReference>
<dbReference type="PANTHER" id="PTHR34386">
    <property type="entry name" value="GLUTAREDOXIN"/>
    <property type="match status" value="1"/>
</dbReference>
<dbReference type="GO" id="GO:0045454">
    <property type="term" value="P:cell redox homeostasis"/>
    <property type="evidence" value="ECO:0007669"/>
    <property type="project" value="TreeGrafter"/>
</dbReference>
<dbReference type="Gene3D" id="3.40.30.10">
    <property type="entry name" value="Glutaredoxin"/>
    <property type="match status" value="1"/>
</dbReference>
<dbReference type="EMBL" id="PKOZ01000006">
    <property type="protein sequence ID" value="PQD94978.1"/>
    <property type="molecule type" value="Genomic_DNA"/>
</dbReference>
<feature type="domain" description="Glutaredoxin" evidence="1">
    <location>
        <begin position="4"/>
        <end position="63"/>
    </location>
</feature>
<dbReference type="InterPro" id="IPR002109">
    <property type="entry name" value="Glutaredoxin"/>
</dbReference>
<dbReference type="RefSeq" id="WP_104849683.1">
    <property type="nucleotide sequence ID" value="NZ_PKOZ01000006.1"/>
</dbReference>
<evidence type="ECO:0000259" key="1">
    <source>
        <dbReference type="Pfam" id="PF00462"/>
    </source>
</evidence>